<feature type="coiled-coil region" evidence="1">
    <location>
        <begin position="187"/>
        <end position="214"/>
    </location>
</feature>
<keyword evidence="1" id="KW-0175">Coiled coil</keyword>
<dbReference type="PANTHER" id="PTHR21248">
    <property type="entry name" value="CARDIOLIPIN SYNTHASE"/>
    <property type="match status" value="1"/>
</dbReference>
<dbReference type="InterPro" id="IPR025202">
    <property type="entry name" value="PLD-like_dom"/>
</dbReference>
<dbReference type="KEGG" id="psti:SOO65_04500"/>
<evidence type="ECO:0000259" key="2">
    <source>
        <dbReference type="PROSITE" id="PS50035"/>
    </source>
</evidence>
<dbReference type="PROSITE" id="PS50035">
    <property type="entry name" value="PLD"/>
    <property type="match status" value="1"/>
</dbReference>
<dbReference type="Proteomes" id="UP001324634">
    <property type="component" value="Chromosome"/>
</dbReference>
<name>A0AAX4HRJ2_9BACT</name>
<dbReference type="PANTHER" id="PTHR21248:SF12">
    <property type="entry name" value="CARDIOLIPIN SYNTHASE C"/>
    <property type="match status" value="1"/>
</dbReference>
<dbReference type="GO" id="GO:0030572">
    <property type="term" value="F:phosphatidyltransferase activity"/>
    <property type="evidence" value="ECO:0007669"/>
    <property type="project" value="UniProtKB-ARBA"/>
</dbReference>
<keyword evidence="4" id="KW-1185">Reference proteome</keyword>
<organism evidence="3 4">
    <name type="scientific">Peredibacter starrii</name>
    <dbReference type="NCBI Taxonomy" id="28202"/>
    <lineage>
        <taxon>Bacteria</taxon>
        <taxon>Pseudomonadati</taxon>
        <taxon>Bdellovibrionota</taxon>
        <taxon>Bacteriovoracia</taxon>
        <taxon>Bacteriovoracales</taxon>
        <taxon>Bacteriovoracaceae</taxon>
        <taxon>Peredibacter</taxon>
    </lineage>
</organism>
<dbReference type="Gene3D" id="3.30.870.10">
    <property type="entry name" value="Endonuclease Chain A"/>
    <property type="match status" value="2"/>
</dbReference>
<dbReference type="EMBL" id="CP139487">
    <property type="protein sequence ID" value="WPU65998.1"/>
    <property type="molecule type" value="Genomic_DNA"/>
</dbReference>
<sequence>MRSIILLLTLLLWVLPASSEDEVGILFSRNESHLTRAELIRKETKELRLTTFTFNLDDFGKETLGLLVDAAKRGVKVKLAVDGFEGSLPKNLAVLKALEESGIEVKLFNPAFRNALAINNRNHQKSLIGSDFMIVGDRNMTGDYFKRQSNNNYIGVDVLVKGSQVDAARSHFDEVFESSQMKKNAGLAVYDREIAQAKEDIQNWRDQAKHVQDVRTPLPEGNLKVEEIRYKADKSDGWWFKDRDSLHSQVVKMIDEAKTSLEFMNPYVLMTPETKKAVKNALDRGVKVKVHSNSAATTDSKLMAMAWDFQKKELMEMGIDVYELKPGQFLHAKTIVKDGSEVFVGSFNLDPRSQNINLENGVFVKDKKVADRVTEYNRKIRERLMVKVEREEWPKMTAKQKFIHCTKRSLRKAVSKAMFPLL</sequence>
<dbReference type="AlphaFoldDB" id="A0AAX4HRJ2"/>
<evidence type="ECO:0000256" key="1">
    <source>
        <dbReference type="SAM" id="Coils"/>
    </source>
</evidence>
<dbReference type="SMART" id="SM00155">
    <property type="entry name" value="PLDc"/>
    <property type="match status" value="2"/>
</dbReference>
<protein>
    <submittedName>
        <fullName evidence="3">Phosphatidylserine/phosphatidylglycerophosphate/ cardiolipin synthase family protein</fullName>
    </submittedName>
</protein>
<dbReference type="InterPro" id="IPR001736">
    <property type="entry name" value="PLipase_D/transphosphatidylase"/>
</dbReference>
<proteinExistence type="predicted"/>
<dbReference type="PIRSF" id="PIRSF000850">
    <property type="entry name" value="Phospholipase_D_PSS"/>
    <property type="match status" value="1"/>
</dbReference>
<dbReference type="Pfam" id="PF13091">
    <property type="entry name" value="PLDc_2"/>
    <property type="match status" value="2"/>
</dbReference>
<gene>
    <name evidence="3" type="ORF">SOO65_04500</name>
</gene>
<accession>A0AAX4HRJ2</accession>
<dbReference type="SUPFAM" id="SSF56024">
    <property type="entry name" value="Phospholipase D/nuclease"/>
    <property type="match status" value="2"/>
</dbReference>
<feature type="domain" description="PLD phosphodiesterase" evidence="2">
    <location>
        <begin position="326"/>
        <end position="353"/>
    </location>
</feature>
<evidence type="ECO:0000313" key="4">
    <source>
        <dbReference type="Proteomes" id="UP001324634"/>
    </source>
</evidence>
<reference evidence="3 4" key="1">
    <citation type="submission" date="2023-11" db="EMBL/GenBank/DDBJ databases">
        <title>Peredibacter starrii A3.12.</title>
        <authorList>
            <person name="Mitchell R.J."/>
        </authorList>
    </citation>
    <scope>NUCLEOTIDE SEQUENCE [LARGE SCALE GENOMIC DNA]</scope>
    <source>
        <strain evidence="3 4">A3.12</strain>
    </source>
</reference>
<dbReference type="GO" id="GO:0032049">
    <property type="term" value="P:cardiolipin biosynthetic process"/>
    <property type="evidence" value="ECO:0007669"/>
    <property type="project" value="UniProtKB-ARBA"/>
</dbReference>
<dbReference type="RefSeq" id="WP_321397610.1">
    <property type="nucleotide sequence ID" value="NZ_CP139487.1"/>
</dbReference>
<evidence type="ECO:0000313" key="3">
    <source>
        <dbReference type="EMBL" id="WPU65998.1"/>
    </source>
</evidence>